<dbReference type="GO" id="GO:1990281">
    <property type="term" value="C:efflux pump complex"/>
    <property type="evidence" value="ECO:0007669"/>
    <property type="project" value="TreeGrafter"/>
</dbReference>
<comment type="caution">
    <text evidence="4">The sequence shown here is derived from an EMBL/GenBank/DDBJ whole genome shotgun (WGS) entry which is preliminary data.</text>
</comment>
<dbReference type="Gene3D" id="2.40.50.100">
    <property type="match status" value="1"/>
</dbReference>
<dbReference type="InterPro" id="IPR058647">
    <property type="entry name" value="BSH_CzcB-like"/>
</dbReference>
<dbReference type="AlphaFoldDB" id="A0A2T3NIE3"/>
<gene>
    <name evidence="4" type="ORF">C9J01_09585</name>
</gene>
<dbReference type="PANTHER" id="PTHR30469">
    <property type="entry name" value="MULTIDRUG RESISTANCE PROTEIN MDTA"/>
    <property type="match status" value="1"/>
</dbReference>
<proteinExistence type="inferred from homology"/>
<comment type="similarity">
    <text evidence="1">Belongs to the membrane fusion protein (MFP) (TC 8.A.1) family.</text>
</comment>
<dbReference type="PANTHER" id="PTHR30469:SF20">
    <property type="entry name" value="EFFLUX RND TRANSPORTER PERIPLASMIC ADAPTOR SUBUNIT"/>
    <property type="match status" value="1"/>
</dbReference>
<protein>
    <submittedName>
        <fullName evidence="4">Efflux RND transporter periplasmic adaptor subunit</fullName>
    </submittedName>
</protein>
<dbReference type="Gene3D" id="2.40.30.170">
    <property type="match status" value="1"/>
</dbReference>
<reference evidence="4 5" key="1">
    <citation type="submission" date="2018-03" db="EMBL/GenBank/DDBJ databases">
        <title>Whole genome sequencing of Histamine producing bacteria.</title>
        <authorList>
            <person name="Butler K."/>
        </authorList>
    </citation>
    <scope>NUCLEOTIDE SEQUENCE [LARGE SCALE GENOMIC DNA]</scope>
    <source>
        <strain evidence="4 5">DSM 19138</strain>
    </source>
</reference>
<evidence type="ECO:0000256" key="2">
    <source>
        <dbReference type="SAM" id="Coils"/>
    </source>
</evidence>
<dbReference type="InterPro" id="IPR006143">
    <property type="entry name" value="RND_pump_MFP"/>
</dbReference>
<evidence type="ECO:0000313" key="4">
    <source>
        <dbReference type="EMBL" id="PSW14723.1"/>
    </source>
</evidence>
<dbReference type="Gene3D" id="1.10.287.470">
    <property type="entry name" value="Helix hairpin bin"/>
    <property type="match status" value="1"/>
</dbReference>
<keyword evidence="2" id="KW-0175">Coiled coil</keyword>
<feature type="coiled-coil region" evidence="2">
    <location>
        <begin position="94"/>
        <end position="159"/>
    </location>
</feature>
<evidence type="ECO:0000313" key="5">
    <source>
        <dbReference type="Proteomes" id="UP000241346"/>
    </source>
</evidence>
<accession>A0A2T3NIE3</accession>
<dbReference type="EMBL" id="PYMB01000002">
    <property type="protein sequence ID" value="PSW14723.1"/>
    <property type="molecule type" value="Genomic_DNA"/>
</dbReference>
<name>A0A2T3NIE3_9GAMM</name>
<dbReference type="Proteomes" id="UP000241346">
    <property type="component" value="Unassembled WGS sequence"/>
</dbReference>
<dbReference type="NCBIfam" id="TIGR01730">
    <property type="entry name" value="RND_mfp"/>
    <property type="match status" value="1"/>
</dbReference>
<organism evidence="4 5">
    <name type="scientific">Photobacterium rosenbergii</name>
    <dbReference type="NCBI Taxonomy" id="294936"/>
    <lineage>
        <taxon>Bacteria</taxon>
        <taxon>Pseudomonadati</taxon>
        <taxon>Pseudomonadota</taxon>
        <taxon>Gammaproteobacteria</taxon>
        <taxon>Vibrionales</taxon>
        <taxon>Vibrionaceae</taxon>
        <taxon>Photobacterium</taxon>
    </lineage>
</organism>
<feature type="domain" description="CzcB-like barrel-sandwich hybrid" evidence="3">
    <location>
        <begin position="54"/>
        <end position="193"/>
    </location>
</feature>
<dbReference type="SUPFAM" id="SSF111369">
    <property type="entry name" value="HlyD-like secretion proteins"/>
    <property type="match status" value="1"/>
</dbReference>
<dbReference type="OrthoDB" id="2110899at2"/>
<evidence type="ECO:0000256" key="1">
    <source>
        <dbReference type="ARBA" id="ARBA00009477"/>
    </source>
</evidence>
<sequence>MMAIASGLALTGCDNQSPLEPTHTIKQPVNVIRLADSQKIKRHQFTGKLKSSETAAIAFRVPGLIHELLVKPGDSVKKGQVVARLDPHDYQVSIRELEARLDEAKASYKLAKIELKRVKQAVKDDAVSSVSLDRAQSGYERAKAMVEVVSQNLQRAKDALSYTELKAPFEGVIARNNFEAFEQVSPGLSVFTLHKPQLLNVEIDVPENLIDQFSDTISTLASISWYQAERTLPAELIEIETLPDPIKQTYAVTYQVDTEAVAEARVLPGKSVTLTTSLAGQSDVFCLPYSAVLGEEGEHYVFKVDHYGTGENNTVQSVGVQVDTFQDSKMCVQGRLNSEDLIVVAGGSYLQPGDTVGDIRLRSKEG</sequence>
<evidence type="ECO:0000259" key="3">
    <source>
        <dbReference type="Pfam" id="PF25973"/>
    </source>
</evidence>
<dbReference type="Pfam" id="PF25973">
    <property type="entry name" value="BSH_CzcB"/>
    <property type="match status" value="1"/>
</dbReference>
<dbReference type="GO" id="GO:0015562">
    <property type="term" value="F:efflux transmembrane transporter activity"/>
    <property type="evidence" value="ECO:0007669"/>
    <property type="project" value="TreeGrafter"/>
</dbReference>
<dbReference type="Gene3D" id="2.40.420.20">
    <property type="match status" value="1"/>
</dbReference>